<comment type="caution">
    <text evidence="4">The sequence shown here is derived from an EMBL/GenBank/DDBJ whole genome shotgun (WGS) entry which is preliminary data.</text>
</comment>
<dbReference type="Pfam" id="PF00072">
    <property type="entry name" value="Response_reg"/>
    <property type="match status" value="1"/>
</dbReference>
<dbReference type="PROSITE" id="PS50110">
    <property type="entry name" value="RESPONSE_REGULATORY"/>
    <property type="match status" value="1"/>
</dbReference>
<name>A0A538TX06_UNCEI</name>
<dbReference type="InterPro" id="IPR050595">
    <property type="entry name" value="Bact_response_regulator"/>
</dbReference>
<dbReference type="InterPro" id="IPR017850">
    <property type="entry name" value="Alkaline_phosphatase_core_sf"/>
</dbReference>
<dbReference type="SUPFAM" id="SSF53649">
    <property type="entry name" value="Alkaline phosphatase-like"/>
    <property type="match status" value="1"/>
</dbReference>
<dbReference type="EMBL" id="VBOY01000014">
    <property type="protein sequence ID" value="TMQ68167.1"/>
    <property type="molecule type" value="Genomic_DNA"/>
</dbReference>
<dbReference type="AlphaFoldDB" id="A0A538TX06"/>
<evidence type="ECO:0000256" key="1">
    <source>
        <dbReference type="ARBA" id="ARBA00022553"/>
    </source>
</evidence>
<evidence type="ECO:0000259" key="3">
    <source>
        <dbReference type="PROSITE" id="PS50110"/>
    </source>
</evidence>
<proteinExistence type="predicted"/>
<reference evidence="4 5" key="1">
    <citation type="journal article" date="2019" name="Nat. Microbiol.">
        <title>Mediterranean grassland soil C-N compound turnover is dependent on rainfall and depth, and is mediated by genomically divergent microorganisms.</title>
        <authorList>
            <person name="Diamond S."/>
            <person name="Andeer P.F."/>
            <person name="Li Z."/>
            <person name="Crits-Christoph A."/>
            <person name="Burstein D."/>
            <person name="Anantharaman K."/>
            <person name="Lane K.R."/>
            <person name="Thomas B.C."/>
            <person name="Pan C."/>
            <person name="Northen T.R."/>
            <person name="Banfield J.F."/>
        </authorList>
    </citation>
    <scope>NUCLEOTIDE SEQUENCE [LARGE SCALE GENOMIC DNA]</scope>
    <source>
        <strain evidence="4">WS_8</strain>
    </source>
</reference>
<sequence length="523" mass="60050">MPDESRRKILWADDEIDLLRPHIKFLEQRGFAVTAVPNGEDALAALGRDRYDVVLLDEMMPGLGGLATLDAIQSRELAVPVILVTKSEEERLMEEAIGKRITDYLIKPVNPSQVFLACKRVFDAERLQESQRARDYVGEMQRWQSLDRRRLDWEAWVELAVDVARWDVRFDQLPEEGLQGAHGDFRRGLNLDFGRFIEEHYAAWVHDAQDRPLLSHEVVRRAVVPQLAAGRRVVFVVVDCMRIDQWLTLEPLLEELFEVERAYYCSILPTATPYARNAIFSGLLPDDLERSHPDLWQESGNDERSKNRHEGELLDRQLARLAATPSRATKYFKVLDAEESLQVRRQVHSFVGLGLVSLVFNFLDILAHGRSENEILQQLAPDEAALRTITRAWFTHSSLYEIFRGLASQDAVVILTTDHGAVLARRAALVRGDRETSTSLRYKFGRNVNADPKQALILRDPETYRLPGEGAVKNYVLAREDFYFVYPTRFHEYERHYRGSLQHGGISIEEMILPLVTLTPRAR</sequence>
<keyword evidence="1 2" id="KW-0597">Phosphoprotein</keyword>
<feature type="modified residue" description="4-aspartylphosphate" evidence="2">
    <location>
        <position position="57"/>
    </location>
</feature>
<accession>A0A538TX06</accession>
<dbReference type="PANTHER" id="PTHR44591:SF3">
    <property type="entry name" value="RESPONSE REGULATORY DOMAIN-CONTAINING PROTEIN"/>
    <property type="match status" value="1"/>
</dbReference>
<dbReference type="GO" id="GO:0000160">
    <property type="term" value="P:phosphorelay signal transduction system"/>
    <property type="evidence" value="ECO:0007669"/>
    <property type="project" value="InterPro"/>
</dbReference>
<dbReference type="CDD" id="cd00156">
    <property type="entry name" value="REC"/>
    <property type="match status" value="1"/>
</dbReference>
<organism evidence="4 5">
    <name type="scientific">Eiseniibacteriota bacterium</name>
    <dbReference type="NCBI Taxonomy" id="2212470"/>
    <lineage>
        <taxon>Bacteria</taxon>
        <taxon>Candidatus Eiseniibacteriota</taxon>
    </lineage>
</organism>
<dbReference type="SUPFAM" id="SSF52172">
    <property type="entry name" value="CheY-like"/>
    <property type="match status" value="1"/>
</dbReference>
<dbReference type="Gene3D" id="3.40.50.2300">
    <property type="match status" value="1"/>
</dbReference>
<feature type="domain" description="Response regulatory" evidence="3">
    <location>
        <begin position="8"/>
        <end position="122"/>
    </location>
</feature>
<dbReference type="Proteomes" id="UP000316609">
    <property type="component" value="Unassembled WGS sequence"/>
</dbReference>
<dbReference type="PANTHER" id="PTHR44591">
    <property type="entry name" value="STRESS RESPONSE REGULATOR PROTEIN 1"/>
    <property type="match status" value="1"/>
</dbReference>
<dbReference type="SMART" id="SM00448">
    <property type="entry name" value="REC"/>
    <property type="match status" value="1"/>
</dbReference>
<evidence type="ECO:0000313" key="4">
    <source>
        <dbReference type="EMBL" id="TMQ68167.1"/>
    </source>
</evidence>
<evidence type="ECO:0000313" key="5">
    <source>
        <dbReference type="Proteomes" id="UP000316609"/>
    </source>
</evidence>
<dbReference type="InterPro" id="IPR001789">
    <property type="entry name" value="Sig_transdc_resp-reg_receiver"/>
</dbReference>
<gene>
    <name evidence="4" type="ORF">E6K78_02240</name>
</gene>
<dbReference type="Pfam" id="PF08665">
    <property type="entry name" value="PglZ"/>
    <property type="match status" value="1"/>
</dbReference>
<protein>
    <submittedName>
        <fullName evidence="4">Bifunctional response regulator/alkaline phosphatase family protein</fullName>
    </submittedName>
</protein>
<dbReference type="InterPro" id="IPR011006">
    <property type="entry name" value="CheY-like_superfamily"/>
</dbReference>
<evidence type="ECO:0000256" key="2">
    <source>
        <dbReference type="PROSITE-ProRule" id="PRU00169"/>
    </source>
</evidence>